<dbReference type="RefSeq" id="WP_182551148.1">
    <property type="nucleotide sequence ID" value="NZ_JACGXN010000008.1"/>
</dbReference>
<evidence type="ECO:0000259" key="1">
    <source>
        <dbReference type="Pfam" id="PF08818"/>
    </source>
</evidence>
<reference evidence="2 3" key="1">
    <citation type="submission" date="2020-07" db="EMBL/GenBank/DDBJ databases">
        <title>Genomic Encyclopedia of Type Strains, Phase IV (KMG-V): Genome sequencing to study the core and pangenomes of soil and plant-associated prokaryotes.</title>
        <authorList>
            <person name="Whitman W."/>
        </authorList>
    </citation>
    <scope>NUCLEOTIDE SEQUENCE [LARGE SCALE GENOMIC DNA]</scope>
    <source>
        <strain evidence="2 3">AN3</strain>
    </source>
</reference>
<feature type="domain" description="YdhG-like" evidence="1">
    <location>
        <begin position="18"/>
        <end position="107"/>
    </location>
</feature>
<dbReference type="SUPFAM" id="SSF159888">
    <property type="entry name" value="YdhG-like"/>
    <property type="match status" value="1"/>
</dbReference>
<evidence type="ECO:0000313" key="2">
    <source>
        <dbReference type="EMBL" id="MBA8880493.1"/>
    </source>
</evidence>
<comment type="caution">
    <text evidence="2">The sequence shown here is derived from an EMBL/GenBank/DDBJ whole genome shotgun (WGS) entry which is preliminary data.</text>
</comment>
<sequence length="125" mass="13672">MAKTVDDYIAELGGWQAEAAVALRRDILSVDGITETFKWGHPVYESNGPVCLFKAHKTHVAFALWRGAEMKSIQPKLQESGSFLMASLKLQGPGELRSTVVRKLVEAGVALNHEKGDPTKEPKPS</sequence>
<protein>
    <recommendedName>
        <fullName evidence="1">YdhG-like domain-containing protein</fullName>
    </recommendedName>
</protein>
<dbReference type="Gene3D" id="3.90.1150.200">
    <property type="match status" value="1"/>
</dbReference>
<dbReference type="Proteomes" id="UP000549052">
    <property type="component" value="Unassembled WGS sequence"/>
</dbReference>
<evidence type="ECO:0000313" key="3">
    <source>
        <dbReference type="Proteomes" id="UP000549052"/>
    </source>
</evidence>
<name>A0A839EJD0_9HYPH</name>
<gene>
    <name evidence="2" type="ORF">FHW16_004216</name>
</gene>
<dbReference type="Pfam" id="PF08818">
    <property type="entry name" value="DUF1801"/>
    <property type="match status" value="1"/>
</dbReference>
<dbReference type="InterPro" id="IPR014922">
    <property type="entry name" value="YdhG-like"/>
</dbReference>
<keyword evidence="3" id="KW-1185">Reference proteome</keyword>
<proteinExistence type="predicted"/>
<dbReference type="EMBL" id="JACGXN010000008">
    <property type="protein sequence ID" value="MBA8880493.1"/>
    <property type="molecule type" value="Genomic_DNA"/>
</dbReference>
<accession>A0A839EJD0</accession>
<organism evidence="2 3">
    <name type="scientific">Phyllobacterium myrsinacearum</name>
    <dbReference type="NCBI Taxonomy" id="28101"/>
    <lineage>
        <taxon>Bacteria</taxon>
        <taxon>Pseudomonadati</taxon>
        <taxon>Pseudomonadota</taxon>
        <taxon>Alphaproteobacteria</taxon>
        <taxon>Hyphomicrobiales</taxon>
        <taxon>Phyllobacteriaceae</taxon>
        <taxon>Phyllobacterium</taxon>
    </lineage>
</organism>
<dbReference type="AlphaFoldDB" id="A0A839EJD0"/>